<dbReference type="EMBL" id="CM023475">
    <property type="protein sequence ID" value="KAH7945661.1"/>
    <property type="molecule type" value="Genomic_DNA"/>
</dbReference>
<organism evidence="1 2">
    <name type="scientific">Dermacentor silvarum</name>
    <name type="common">Tick</name>
    <dbReference type="NCBI Taxonomy" id="543639"/>
    <lineage>
        <taxon>Eukaryota</taxon>
        <taxon>Metazoa</taxon>
        <taxon>Ecdysozoa</taxon>
        <taxon>Arthropoda</taxon>
        <taxon>Chelicerata</taxon>
        <taxon>Arachnida</taxon>
        <taxon>Acari</taxon>
        <taxon>Parasitiformes</taxon>
        <taxon>Ixodida</taxon>
        <taxon>Ixodoidea</taxon>
        <taxon>Ixodidae</taxon>
        <taxon>Rhipicephalinae</taxon>
        <taxon>Dermacentor</taxon>
    </lineage>
</organism>
<dbReference type="Proteomes" id="UP000821865">
    <property type="component" value="Chromosome 6"/>
</dbReference>
<reference evidence="1" key="1">
    <citation type="submission" date="2020-05" db="EMBL/GenBank/DDBJ databases">
        <title>Large-scale comparative analyses of tick genomes elucidate their genetic diversity and vector capacities.</title>
        <authorList>
            <person name="Jia N."/>
            <person name="Wang J."/>
            <person name="Shi W."/>
            <person name="Du L."/>
            <person name="Sun Y."/>
            <person name="Zhan W."/>
            <person name="Jiang J."/>
            <person name="Wang Q."/>
            <person name="Zhang B."/>
            <person name="Ji P."/>
            <person name="Sakyi L.B."/>
            <person name="Cui X."/>
            <person name="Yuan T."/>
            <person name="Jiang B."/>
            <person name="Yang W."/>
            <person name="Lam T.T.-Y."/>
            <person name="Chang Q."/>
            <person name="Ding S."/>
            <person name="Wang X."/>
            <person name="Zhu J."/>
            <person name="Ruan X."/>
            <person name="Zhao L."/>
            <person name="Wei J."/>
            <person name="Que T."/>
            <person name="Du C."/>
            <person name="Cheng J."/>
            <person name="Dai P."/>
            <person name="Han X."/>
            <person name="Huang E."/>
            <person name="Gao Y."/>
            <person name="Liu J."/>
            <person name="Shao H."/>
            <person name="Ye R."/>
            <person name="Li L."/>
            <person name="Wei W."/>
            <person name="Wang X."/>
            <person name="Wang C."/>
            <person name="Yang T."/>
            <person name="Huo Q."/>
            <person name="Li W."/>
            <person name="Guo W."/>
            <person name="Chen H."/>
            <person name="Zhou L."/>
            <person name="Ni X."/>
            <person name="Tian J."/>
            <person name="Zhou Y."/>
            <person name="Sheng Y."/>
            <person name="Liu T."/>
            <person name="Pan Y."/>
            <person name="Xia L."/>
            <person name="Li J."/>
            <person name="Zhao F."/>
            <person name="Cao W."/>
        </authorList>
    </citation>
    <scope>NUCLEOTIDE SEQUENCE</scope>
    <source>
        <strain evidence="1">Dsil-2018</strain>
    </source>
</reference>
<keyword evidence="2" id="KW-1185">Reference proteome</keyword>
<sequence length="373" mass="41726">MLATGCSPSEFEAKAAHTFFPQPDLPPDAKIYQRMVPTSDADIESAFTMQELIMALDSVNAKSAPGKDGITWQLLRNLSEPGKEQFKEEINKVWLSGEIPAEWKHSVVSPIPKPGKAAHDVSNLRPISLTSTLCKLLERLVLTRLTYHLEESHNEPYFDPSQTGFRPGLCTQDSLFLLRRCTRKRWGRQKVPGILVAADLRKAFDSVTHEAVISALEEARPGIRIVNIVKSFLDHRTFEIRQMTTKAMQHALDRLTDYLKGTGMQLSLEKTKYILPGGTVQEKEKVELYLAGQKLERAPQHHVKILGIPIHEGRGAATWLKELEPTWKKLLHLVKRISQKRGGAGTDTARTLTSAVLTSRACYGAVCFDLTKA</sequence>
<comment type="caution">
    <text evidence="1">The sequence shown here is derived from an EMBL/GenBank/DDBJ whole genome shotgun (WGS) entry which is preliminary data.</text>
</comment>
<proteinExistence type="predicted"/>
<evidence type="ECO:0000313" key="1">
    <source>
        <dbReference type="EMBL" id="KAH7945661.1"/>
    </source>
</evidence>
<protein>
    <submittedName>
        <fullName evidence="1">Uncharacterized protein</fullName>
    </submittedName>
</protein>
<gene>
    <name evidence="1" type="ORF">HPB49_013634</name>
</gene>
<accession>A0ACB8CL18</accession>
<name>A0ACB8CL18_DERSI</name>
<evidence type="ECO:0000313" key="2">
    <source>
        <dbReference type="Proteomes" id="UP000821865"/>
    </source>
</evidence>